<keyword evidence="1" id="KW-0472">Membrane</keyword>
<proteinExistence type="predicted"/>
<dbReference type="PANTHER" id="PTHR33219:SF14">
    <property type="entry name" value="PROTEIN COFACTOR ASSEMBLY OF COMPLEX C SUBUNIT B CCB3, CHLOROPLASTIC-RELATED"/>
    <property type="match status" value="1"/>
</dbReference>
<feature type="transmembrane region" description="Helical" evidence="1">
    <location>
        <begin position="154"/>
        <end position="180"/>
    </location>
</feature>
<evidence type="ECO:0000313" key="2">
    <source>
        <dbReference type="EMBL" id="CUS53620.1"/>
    </source>
</evidence>
<dbReference type="EMBL" id="CZRL01000097">
    <property type="protein sequence ID" value="CUS53620.1"/>
    <property type="molecule type" value="Genomic_DNA"/>
</dbReference>
<dbReference type="Pfam" id="PF02325">
    <property type="entry name" value="CCB3_YggT"/>
    <property type="match status" value="2"/>
</dbReference>
<feature type="transmembrane region" description="Helical" evidence="1">
    <location>
        <begin position="110"/>
        <end position="133"/>
    </location>
</feature>
<dbReference type="InterPro" id="IPR003425">
    <property type="entry name" value="CCB3/YggT"/>
</dbReference>
<dbReference type="AlphaFoldDB" id="A0A160TU78"/>
<keyword evidence="1" id="KW-1133">Transmembrane helix</keyword>
<gene>
    <name evidence="2" type="ORF">MGWOODY_XGa1523</name>
</gene>
<feature type="transmembrane region" description="Helical" evidence="1">
    <location>
        <begin position="12"/>
        <end position="31"/>
    </location>
</feature>
<sequence>MRTDYASDTGIFLIDTVIGLYTLVVMLRFLFQLTGADFYNPISQTVVKLSNPPLVRLRRVVPSLPGIDTAAVVLLLILEMCRIAGINLLSGHSPAIVGLVLLSVGELLKLAIYIIIFSIFIRAMLSWFSGAGSTPVLRLMHTFTEPVLKIFRRFLPVTGGLDFSPIAVFIVFMVVLKIVVQPLLDFGRAML</sequence>
<accession>A0A160TU78</accession>
<protein>
    <submittedName>
        <fullName evidence="2">Integral membrane protein YggT, involved in response to extracytoplasmic stress (Osmotic shock)</fullName>
    </submittedName>
</protein>
<evidence type="ECO:0000256" key="1">
    <source>
        <dbReference type="SAM" id="Phobius"/>
    </source>
</evidence>
<organism evidence="2">
    <name type="scientific">hydrothermal vent metagenome</name>
    <dbReference type="NCBI Taxonomy" id="652676"/>
    <lineage>
        <taxon>unclassified sequences</taxon>
        <taxon>metagenomes</taxon>
        <taxon>ecological metagenomes</taxon>
    </lineage>
</organism>
<dbReference type="PANTHER" id="PTHR33219">
    <property type="entry name" value="YLMG HOMOLOG PROTEIN 2, CHLOROPLASTIC"/>
    <property type="match status" value="1"/>
</dbReference>
<name>A0A160TU78_9ZZZZ</name>
<keyword evidence="1" id="KW-0812">Transmembrane</keyword>
<reference evidence="2" key="1">
    <citation type="submission" date="2015-10" db="EMBL/GenBank/DDBJ databases">
        <authorList>
            <person name="Gilbert D.G."/>
        </authorList>
    </citation>
    <scope>NUCLEOTIDE SEQUENCE</scope>
</reference>
<dbReference type="GO" id="GO:0016020">
    <property type="term" value="C:membrane"/>
    <property type="evidence" value="ECO:0007669"/>
    <property type="project" value="InterPro"/>
</dbReference>
<feature type="transmembrane region" description="Helical" evidence="1">
    <location>
        <begin position="60"/>
        <end position="78"/>
    </location>
</feature>